<comment type="caution">
    <text evidence="2">The sequence shown here is derived from an EMBL/GenBank/DDBJ whole genome shotgun (WGS) entry which is preliminary data.</text>
</comment>
<sequence length="301" mass="34991">MSCLMTTVKEKKGLLLSLPNELVIYIFRNFLDLADLWRLYQTSSQLRYFASTVIQSTWKIETSSIMKVQCRTALIQLELLARTIYSTRHLRLLLLPKKQDDVEEDLMPIQDILKQETTLHNKMIHGIASYKHKYVLIEDIDIRNRIRTAVDVIFHHAVFTVRDNHRAMAAIMIRLLVKLDQAFPSYCREITYTLADNIKAYLEYTGYKLLGLHGHTDTLESLSACFNLMGAAFVHKVLSDSHIDCAVQRACELLVDAQFKRKLLQSLLEDWLTMKRQVGSGELCHYIRMEIEKCDRQIPQL</sequence>
<evidence type="ECO:0000313" key="3">
    <source>
        <dbReference type="Proteomes" id="UP000253551"/>
    </source>
</evidence>
<gene>
    <name evidence="2" type="ORF">CU098_009564</name>
</gene>
<name>A0A367KSN6_RHIST</name>
<dbReference type="STRING" id="4846.A0A367KSN6"/>
<dbReference type="EMBL" id="PJQM01000466">
    <property type="protein sequence ID" value="RCI05150.1"/>
    <property type="molecule type" value="Genomic_DNA"/>
</dbReference>
<dbReference type="SUPFAM" id="SSF81383">
    <property type="entry name" value="F-box domain"/>
    <property type="match status" value="1"/>
</dbReference>
<evidence type="ECO:0000313" key="2">
    <source>
        <dbReference type="EMBL" id="RCI05150.1"/>
    </source>
</evidence>
<evidence type="ECO:0000259" key="1">
    <source>
        <dbReference type="Pfam" id="PF12937"/>
    </source>
</evidence>
<organism evidence="2 3">
    <name type="scientific">Rhizopus stolonifer</name>
    <name type="common">Rhizopus nigricans</name>
    <dbReference type="NCBI Taxonomy" id="4846"/>
    <lineage>
        <taxon>Eukaryota</taxon>
        <taxon>Fungi</taxon>
        <taxon>Fungi incertae sedis</taxon>
        <taxon>Mucoromycota</taxon>
        <taxon>Mucoromycotina</taxon>
        <taxon>Mucoromycetes</taxon>
        <taxon>Mucorales</taxon>
        <taxon>Mucorineae</taxon>
        <taxon>Rhizopodaceae</taxon>
        <taxon>Rhizopus</taxon>
    </lineage>
</organism>
<dbReference type="AlphaFoldDB" id="A0A367KSN6"/>
<reference evidence="2 3" key="1">
    <citation type="journal article" date="2018" name="G3 (Bethesda)">
        <title>Phylogenetic and Phylogenomic Definition of Rhizopus Species.</title>
        <authorList>
            <person name="Gryganskyi A.P."/>
            <person name="Golan J."/>
            <person name="Dolatabadi S."/>
            <person name="Mondo S."/>
            <person name="Robb S."/>
            <person name="Idnurm A."/>
            <person name="Muszewska A."/>
            <person name="Steczkiewicz K."/>
            <person name="Masonjones S."/>
            <person name="Liao H.L."/>
            <person name="Gajdeczka M.T."/>
            <person name="Anike F."/>
            <person name="Vuek A."/>
            <person name="Anishchenko I.M."/>
            <person name="Voigt K."/>
            <person name="de Hoog G.S."/>
            <person name="Smith M.E."/>
            <person name="Heitman J."/>
            <person name="Vilgalys R."/>
            <person name="Stajich J.E."/>
        </authorList>
    </citation>
    <scope>NUCLEOTIDE SEQUENCE [LARGE SCALE GENOMIC DNA]</scope>
    <source>
        <strain evidence="2 3">LSU 92-RS-03</strain>
    </source>
</reference>
<dbReference type="InterPro" id="IPR036047">
    <property type="entry name" value="F-box-like_dom_sf"/>
</dbReference>
<dbReference type="Pfam" id="PF12937">
    <property type="entry name" value="F-box-like"/>
    <property type="match status" value="1"/>
</dbReference>
<dbReference type="InterPro" id="IPR001810">
    <property type="entry name" value="F-box_dom"/>
</dbReference>
<dbReference type="Proteomes" id="UP000253551">
    <property type="component" value="Unassembled WGS sequence"/>
</dbReference>
<dbReference type="CDD" id="cd09917">
    <property type="entry name" value="F-box_SF"/>
    <property type="match status" value="1"/>
</dbReference>
<dbReference type="OrthoDB" id="2265055at2759"/>
<accession>A0A367KSN6</accession>
<keyword evidence="3" id="KW-1185">Reference proteome</keyword>
<protein>
    <recommendedName>
        <fullName evidence="1">F-box domain-containing protein</fullName>
    </recommendedName>
</protein>
<feature type="domain" description="F-box" evidence="1">
    <location>
        <begin position="16"/>
        <end position="52"/>
    </location>
</feature>
<proteinExistence type="predicted"/>